<protein>
    <submittedName>
        <fullName evidence="2">AzlD domain-containing protein</fullName>
    </submittedName>
</protein>
<comment type="caution">
    <text evidence="2">The sequence shown here is derived from an EMBL/GenBank/DDBJ whole genome shotgun (WGS) entry which is preliminary data.</text>
</comment>
<dbReference type="RefSeq" id="WP_137771259.1">
    <property type="nucleotide sequence ID" value="NZ_BAAAIS010000001.1"/>
</dbReference>
<name>A0ABW4PUA9_9MICO</name>
<dbReference type="InterPro" id="IPR008407">
    <property type="entry name" value="Brnchd-chn_aa_trnsp_AzlD"/>
</dbReference>
<reference evidence="3" key="1">
    <citation type="journal article" date="2019" name="Int. J. Syst. Evol. Microbiol.">
        <title>The Global Catalogue of Microorganisms (GCM) 10K type strain sequencing project: providing services to taxonomists for standard genome sequencing and annotation.</title>
        <authorList>
            <consortium name="The Broad Institute Genomics Platform"/>
            <consortium name="The Broad Institute Genome Sequencing Center for Infectious Disease"/>
            <person name="Wu L."/>
            <person name="Ma J."/>
        </authorList>
    </citation>
    <scope>NUCLEOTIDE SEQUENCE [LARGE SCALE GENOMIC DNA]</scope>
    <source>
        <strain evidence="3">JCM 11650</strain>
    </source>
</reference>
<evidence type="ECO:0000313" key="3">
    <source>
        <dbReference type="Proteomes" id="UP001597280"/>
    </source>
</evidence>
<evidence type="ECO:0000256" key="1">
    <source>
        <dbReference type="SAM" id="Phobius"/>
    </source>
</evidence>
<feature type="transmembrane region" description="Helical" evidence="1">
    <location>
        <begin position="68"/>
        <end position="98"/>
    </location>
</feature>
<dbReference type="Proteomes" id="UP001597280">
    <property type="component" value="Unassembled WGS sequence"/>
</dbReference>
<feature type="transmembrane region" description="Helical" evidence="1">
    <location>
        <begin position="35"/>
        <end position="56"/>
    </location>
</feature>
<proteinExistence type="predicted"/>
<dbReference type="Pfam" id="PF05437">
    <property type="entry name" value="AzlD"/>
    <property type="match status" value="1"/>
</dbReference>
<keyword evidence="1" id="KW-0472">Membrane</keyword>
<organism evidence="2 3">
    <name type="scientific">Brachybacterium rhamnosum</name>
    <dbReference type="NCBI Taxonomy" id="173361"/>
    <lineage>
        <taxon>Bacteria</taxon>
        <taxon>Bacillati</taxon>
        <taxon>Actinomycetota</taxon>
        <taxon>Actinomycetes</taxon>
        <taxon>Micrococcales</taxon>
        <taxon>Dermabacteraceae</taxon>
        <taxon>Brachybacterium</taxon>
    </lineage>
</organism>
<dbReference type="EMBL" id="JBHUFL010000001">
    <property type="protein sequence ID" value="MFD1833745.1"/>
    <property type="molecule type" value="Genomic_DNA"/>
</dbReference>
<sequence length="104" mass="10621">MSMLWIGVIAASIGAFVQKWIGYQVPPELLERPRIARITTLLPIALLGALVAVQVATSGTAIVLDARLAGLAAAVVLLILRAPFLAVVIGAAAVTALLRAAGIG</sequence>
<keyword evidence="3" id="KW-1185">Reference proteome</keyword>
<gene>
    <name evidence="2" type="ORF">ACFSDA_01535</name>
</gene>
<accession>A0ABW4PUA9</accession>
<keyword evidence="1" id="KW-0812">Transmembrane</keyword>
<evidence type="ECO:0000313" key="2">
    <source>
        <dbReference type="EMBL" id="MFD1833745.1"/>
    </source>
</evidence>
<keyword evidence="1" id="KW-1133">Transmembrane helix</keyword>